<feature type="transmembrane region" description="Helical" evidence="1">
    <location>
        <begin position="127"/>
        <end position="152"/>
    </location>
</feature>
<accession>A0ABY7C3P4</accession>
<evidence type="ECO:0000256" key="1">
    <source>
        <dbReference type="SAM" id="Phobius"/>
    </source>
</evidence>
<evidence type="ECO:0000313" key="4">
    <source>
        <dbReference type="Proteomes" id="UP001164020"/>
    </source>
</evidence>
<name>A0ABY7C3P4_9HYPH</name>
<evidence type="ECO:0000259" key="2">
    <source>
        <dbReference type="Pfam" id="PF07885"/>
    </source>
</evidence>
<dbReference type="SUPFAM" id="SSF81324">
    <property type="entry name" value="Voltage-gated potassium channels"/>
    <property type="match status" value="1"/>
</dbReference>
<dbReference type="Gene3D" id="1.10.287.70">
    <property type="match status" value="1"/>
</dbReference>
<gene>
    <name evidence="3" type="ORF">OH818_05450</name>
</gene>
<dbReference type="Proteomes" id="UP001164020">
    <property type="component" value="Chromosome"/>
</dbReference>
<keyword evidence="3" id="KW-0406">Ion transport</keyword>
<dbReference type="RefSeq" id="WP_268882100.1">
    <property type="nucleotide sequence ID" value="NZ_CP114029.1"/>
</dbReference>
<feature type="domain" description="Potassium channel" evidence="2">
    <location>
        <begin position="82"/>
        <end position="154"/>
    </location>
</feature>
<proteinExistence type="predicted"/>
<keyword evidence="1" id="KW-0472">Membrane</keyword>
<keyword evidence="1" id="KW-0812">Transmembrane</keyword>
<protein>
    <submittedName>
        <fullName evidence="3">Potassium channel family protein</fullName>
    </submittedName>
</protein>
<organism evidence="3 4">
    <name type="scientific">Jiella pelagia</name>
    <dbReference type="NCBI Taxonomy" id="2986949"/>
    <lineage>
        <taxon>Bacteria</taxon>
        <taxon>Pseudomonadati</taxon>
        <taxon>Pseudomonadota</taxon>
        <taxon>Alphaproteobacteria</taxon>
        <taxon>Hyphomicrobiales</taxon>
        <taxon>Aurantimonadaceae</taxon>
        <taxon>Jiella</taxon>
    </lineage>
</organism>
<sequence length="339" mass="36213">MMILTFLGIVIVAWTVAEIGMTTLTAQGAGPLTSRGLRLIWKLCLRLFAESPRRHSIFTKIGPLFLGLTTLSWYVGLWLGWWLVFLGASGNIVDASTNEPASALDTLYFAGYTVTTLGIGDFKPSGAFWQILTAVCAANGLLALTLSVTYLVPILSAAVQKRQLALTIHGIGSTPAGILQRAWDGKSLSSLEGVLPDLSTQILTLGEQHLAYPVLHYFHSRHAESALPVRLAAFSEAIDAISSATPAEVRPSRLSLIQCQAAVATFLGAMESAHIDNTERQPAAPDLSEAVAKGVPVDATFDVRHDTGGADRRLLKSLVESDGWSWNDVVSSGSDRSAS</sequence>
<dbReference type="Pfam" id="PF07885">
    <property type="entry name" value="Ion_trans_2"/>
    <property type="match status" value="1"/>
</dbReference>
<evidence type="ECO:0000313" key="3">
    <source>
        <dbReference type="EMBL" id="WAP69664.1"/>
    </source>
</evidence>
<feature type="transmembrane region" description="Helical" evidence="1">
    <location>
        <begin position="61"/>
        <end position="84"/>
    </location>
</feature>
<dbReference type="GO" id="GO:0034220">
    <property type="term" value="P:monoatomic ion transmembrane transport"/>
    <property type="evidence" value="ECO:0007669"/>
    <property type="project" value="UniProtKB-KW"/>
</dbReference>
<dbReference type="EMBL" id="CP114029">
    <property type="protein sequence ID" value="WAP69664.1"/>
    <property type="molecule type" value="Genomic_DNA"/>
</dbReference>
<keyword evidence="4" id="KW-1185">Reference proteome</keyword>
<keyword evidence="3" id="KW-0813">Transport</keyword>
<reference evidence="3" key="1">
    <citation type="submission" date="2022-12" db="EMBL/GenBank/DDBJ databases">
        <title>Jiella pelagia sp. nov., isolated from phosphonate enriched culture of Northwest Pacific surface seawater.</title>
        <authorList>
            <person name="Shin D.Y."/>
            <person name="Hwang C.Y."/>
        </authorList>
    </citation>
    <scope>NUCLEOTIDE SEQUENCE</scope>
    <source>
        <strain evidence="3">HL-NP1</strain>
    </source>
</reference>
<keyword evidence="1" id="KW-1133">Transmembrane helix</keyword>
<dbReference type="InterPro" id="IPR013099">
    <property type="entry name" value="K_chnl_dom"/>
</dbReference>
<keyword evidence="3" id="KW-0407">Ion channel</keyword>